<dbReference type="PATRIC" id="fig|455632.4.peg.602"/>
<accession>B1VRM8</accession>
<feature type="region of interest" description="Disordered" evidence="5">
    <location>
        <begin position="67"/>
        <end position="103"/>
    </location>
</feature>
<dbReference type="RefSeq" id="WP_012377929.1">
    <property type="nucleotide sequence ID" value="NC_010572.1"/>
</dbReference>
<dbReference type="InterPro" id="IPR010610">
    <property type="entry name" value="EryCIII-like_C"/>
</dbReference>
<gene>
    <name evidence="8" type="ordered locus">SGR_617</name>
</gene>
<comment type="similarity">
    <text evidence="1">Belongs to the glycosyltransferase 28 family.</text>
</comment>
<dbReference type="Pfam" id="PF06722">
    <property type="entry name" value="EryCIII-like_C"/>
    <property type="match status" value="1"/>
</dbReference>
<sequence>MRILFVAAPFRSHLYVQTPLAWALRTAGHDVRIAASPDLADDIAHSGLTGVTIGPLVSLSAHMAASAPAPDDAPAAPAPPESATAAGPVPPRAKSHQSQYPLGDPVAEMASNVRGWRGMFNPDEAFHDLVRFARLWRPDLIVSDTFTFTGSLAARVTGAAHARILFGADGLGQLRKACHEFWAHWRDDPAAPPTPADPLREWLEPILRGYGQEFDEDAVLGQWTLFPMPPWIHRPAGVSYIPLRHVPFNGPSTTPPWAYEPPTRRRVCITLGLAHREGGFGHSASTRDLLDAVADLDIEVVATFTRDQLEPGQRIPDNVRVADFVPLNVLLPTCSALVHSGGAGAFAAALEHGVPQLIVPTMYWSEKWWGPVAMANGLEERGAGVYVADADQLTAKELRDHLVRVLDEAEFTENAARLRTEMIAMPSPNDIVPVLEKLTAEHWGTPR</sequence>
<evidence type="ECO:0000256" key="5">
    <source>
        <dbReference type="SAM" id="MobiDB-lite"/>
    </source>
</evidence>
<dbReference type="EMBL" id="AP009493">
    <property type="protein sequence ID" value="BAG17446.1"/>
    <property type="molecule type" value="Genomic_DNA"/>
</dbReference>
<evidence type="ECO:0000259" key="7">
    <source>
        <dbReference type="Pfam" id="PF21036"/>
    </source>
</evidence>
<dbReference type="eggNOG" id="COG1819">
    <property type="taxonomic scope" value="Bacteria"/>
</dbReference>
<dbReference type="PANTHER" id="PTHR48050:SF13">
    <property type="entry name" value="STEROL 3-BETA-GLUCOSYLTRANSFERASE UGT80A2"/>
    <property type="match status" value="1"/>
</dbReference>
<organism evidence="8 9">
    <name type="scientific">Streptomyces griseus subsp. griseus (strain JCM 4626 / CBS 651.72 / NBRC 13350 / KCC S-0626 / ISP 5235)</name>
    <dbReference type="NCBI Taxonomy" id="455632"/>
    <lineage>
        <taxon>Bacteria</taxon>
        <taxon>Bacillati</taxon>
        <taxon>Actinomycetota</taxon>
        <taxon>Actinomycetes</taxon>
        <taxon>Kitasatosporales</taxon>
        <taxon>Streptomycetaceae</taxon>
        <taxon>Streptomyces</taxon>
    </lineage>
</organism>
<dbReference type="AlphaFoldDB" id="B1VRM8"/>
<name>B1VRM8_STRGG</name>
<evidence type="ECO:0000256" key="1">
    <source>
        <dbReference type="ARBA" id="ARBA00006962"/>
    </source>
</evidence>
<evidence type="ECO:0000313" key="8">
    <source>
        <dbReference type="EMBL" id="BAG17446.1"/>
    </source>
</evidence>
<dbReference type="CDD" id="cd03784">
    <property type="entry name" value="GT1_Gtf-like"/>
    <property type="match status" value="1"/>
</dbReference>
<feature type="compositionally biased region" description="Low complexity" evidence="5">
    <location>
        <begin position="67"/>
        <end position="87"/>
    </location>
</feature>
<dbReference type="GO" id="GO:0017000">
    <property type="term" value="P:antibiotic biosynthetic process"/>
    <property type="evidence" value="ECO:0007669"/>
    <property type="project" value="UniProtKB-KW"/>
</dbReference>
<feature type="domain" description="Erythromycin biosynthesis protein CIII-like N-terminal" evidence="7">
    <location>
        <begin position="22"/>
        <end position="272"/>
    </location>
</feature>
<dbReference type="CAZy" id="GT1">
    <property type="family name" value="Glycosyltransferase Family 1"/>
</dbReference>
<evidence type="ECO:0000256" key="4">
    <source>
        <dbReference type="ARBA" id="ARBA00023194"/>
    </source>
</evidence>
<keyword evidence="4" id="KW-0045">Antibiotic biosynthesis</keyword>
<dbReference type="KEGG" id="sgr:SGR_617"/>
<dbReference type="GO" id="GO:0016758">
    <property type="term" value="F:hexosyltransferase activity"/>
    <property type="evidence" value="ECO:0007669"/>
    <property type="project" value="UniProtKB-ARBA"/>
</dbReference>
<evidence type="ECO:0000313" key="9">
    <source>
        <dbReference type="Proteomes" id="UP000001685"/>
    </source>
</evidence>
<evidence type="ECO:0000256" key="3">
    <source>
        <dbReference type="ARBA" id="ARBA00022679"/>
    </source>
</evidence>
<dbReference type="Proteomes" id="UP000001685">
    <property type="component" value="Chromosome"/>
</dbReference>
<dbReference type="PANTHER" id="PTHR48050">
    <property type="entry name" value="STEROL 3-BETA-GLUCOSYLTRANSFERASE"/>
    <property type="match status" value="1"/>
</dbReference>
<keyword evidence="3" id="KW-0808">Transferase</keyword>
<proteinExistence type="inferred from homology"/>
<dbReference type="Pfam" id="PF21036">
    <property type="entry name" value="EryCIII-like_N"/>
    <property type="match status" value="1"/>
</dbReference>
<protein>
    <submittedName>
        <fullName evidence="8">Uncharacterized protein</fullName>
    </submittedName>
</protein>
<reference evidence="9" key="1">
    <citation type="journal article" date="2008" name="J. Bacteriol.">
        <title>Genome sequence of the streptomycin-producing microorganism Streptomyces griseus IFO 13350.</title>
        <authorList>
            <person name="Ohnishi Y."/>
            <person name="Ishikawa J."/>
            <person name="Hara H."/>
            <person name="Suzuki H."/>
            <person name="Ikenoya M."/>
            <person name="Ikeda H."/>
            <person name="Yamashita A."/>
            <person name="Hattori M."/>
            <person name="Horinouchi S."/>
        </authorList>
    </citation>
    <scope>NUCLEOTIDE SEQUENCE [LARGE SCALE GENOMIC DNA]</scope>
    <source>
        <strain evidence="9">JCM 4626 / NBRC 13350</strain>
    </source>
</reference>
<dbReference type="InterPro" id="IPR002213">
    <property type="entry name" value="UDP_glucos_trans"/>
</dbReference>
<dbReference type="HOGENOM" id="CLU_000537_7_4_11"/>
<feature type="domain" description="Erythromycin biosynthesis protein CIII-like C-terminal" evidence="6">
    <location>
        <begin position="288"/>
        <end position="438"/>
    </location>
</feature>
<dbReference type="SUPFAM" id="SSF53756">
    <property type="entry name" value="UDP-Glycosyltransferase/glycogen phosphorylase"/>
    <property type="match status" value="1"/>
</dbReference>
<evidence type="ECO:0000256" key="2">
    <source>
        <dbReference type="ARBA" id="ARBA00022676"/>
    </source>
</evidence>
<dbReference type="InterPro" id="IPR030953">
    <property type="entry name" value="Glycosyl_450act"/>
</dbReference>
<dbReference type="InterPro" id="IPR050426">
    <property type="entry name" value="Glycosyltransferase_28"/>
</dbReference>
<dbReference type="InterPro" id="IPR048284">
    <property type="entry name" value="EryCIII-like_N"/>
</dbReference>
<keyword evidence="2" id="KW-0328">Glycosyltransferase</keyword>
<dbReference type="FunFam" id="3.40.50.2000:FF:000072">
    <property type="entry name" value="Glycosyl transferase"/>
    <property type="match status" value="1"/>
</dbReference>
<dbReference type="NCBIfam" id="TIGR04516">
    <property type="entry name" value="glycosyl_450act"/>
    <property type="match status" value="1"/>
</dbReference>
<evidence type="ECO:0000259" key="6">
    <source>
        <dbReference type="Pfam" id="PF06722"/>
    </source>
</evidence>
<dbReference type="Gene3D" id="3.40.50.2000">
    <property type="entry name" value="Glycogen Phosphorylase B"/>
    <property type="match status" value="2"/>
</dbReference>
<dbReference type="GO" id="GO:0008194">
    <property type="term" value="F:UDP-glycosyltransferase activity"/>
    <property type="evidence" value="ECO:0007669"/>
    <property type="project" value="InterPro"/>
</dbReference>